<dbReference type="PANTHER" id="PTHR31642">
    <property type="entry name" value="TRICHOTHECENE 3-O-ACETYLTRANSFERASE"/>
    <property type="match status" value="1"/>
</dbReference>
<comment type="similarity">
    <text evidence="1">Belongs to the plant acyltransferase family.</text>
</comment>
<sequence>MVAIEVVKSELVFPSEETPKHRLWISNTDIMFATKLPTPMIYVYHPNGDPDFFNVEMLKAGLSKALVPFYPLAGRLAKDRDGRLEVDCGRQGVLVVVARSDSGIDDFGEFLPSPELCRMLTPSIPSEDPDILFMTQVTFFKGGEVILGTVWCHVIGDGLSAMNFISTWSRITRGVVSNLDIHPLHDRTLLRARSPPKVLFNHVGNQLPACAATTTGPSATSILPLTKSQLALLTTNNKISTFCAISAHVWKCVSIARGLARDQAVQLKFVVNVRRRMKPPLPDDYFGNAVCRMVVVSTADDVLSNPIEVVGNKIRDEIRKVDEEYVRSFIDHFEMSPTKGAKPPASSAKFSLTPTMADFAMASWIGMPIYDADFGWGKPEIVRIAAITDGQYAYIMEIPKGGGVLVLVSLEEENMERFKEGFYEGLNMHGTIRTD</sequence>
<reference evidence="4" key="1">
    <citation type="submission" date="2017-09" db="EMBL/GenBank/DDBJ databases">
        <title>Developmental regulation of the expression of Amaryllidaceae alkaloid biosynthetic genes in Narcissus papyraceus.</title>
        <authorList>
            <person name="Hotchandani T."/>
            <person name="Desgagne-Penix I."/>
        </authorList>
    </citation>
    <scope>NUCLEOTIDE SEQUENCE</scope>
</reference>
<dbReference type="InterPro" id="IPR023213">
    <property type="entry name" value="CAT-like_dom_sf"/>
</dbReference>
<protein>
    <submittedName>
        <fullName evidence="4">Hydroxycinnamoyltransferase 3</fullName>
        <ecNumber evidence="4">2.3.1.-</ecNumber>
    </submittedName>
</protein>
<proteinExistence type="evidence at transcript level"/>
<organism evidence="4">
    <name type="scientific">Narcissus papyraceus</name>
    <name type="common">Paperwhite narcissus</name>
    <dbReference type="NCBI Taxonomy" id="54854"/>
    <lineage>
        <taxon>Eukaryota</taxon>
        <taxon>Viridiplantae</taxon>
        <taxon>Streptophyta</taxon>
        <taxon>Embryophyta</taxon>
        <taxon>Tracheophyta</taxon>
        <taxon>Spermatophyta</taxon>
        <taxon>Magnoliopsida</taxon>
        <taxon>Liliopsida</taxon>
        <taxon>Asparagales</taxon>
        <taxon>Amaryllidaceae</taxon>
        <taxon>Amaryllidoideae</taxon>
        <taxon>Narcissus</taxon>
    </lineage>
</organism>
<evidence type="ECO:0000256" key="1">
    <source>
        <dbReference type="ARBA" id="ARBA00009861"/>
    </source>
</evidence>
<evidence type="ECO:0000256" key="2">
    <source>
        <dbReference type="ARBA" id="ARBA00022679"/>
    </source>
</evidence>
<dbReference type="PANTHER" id="PTHR31642:SF138">
    <property type="entry name" value="PUTRESCINE HYDROXYCINNAMOYLTRANSFERASE 1"/>
    <property type="match status" value="1"/>
</dbReference>
<dbReference type="EMBL" id="MF979868">
    <property type="protein sequence ID" value="AXU39904.1"/>
    <property type="molecule type" value="mRNA"/>
</dbReference>
<evidence type="ECO:0000256" key="3">
    <source>
        <dbReference type="ARBA" id="ARBA00023315"/>
    </source>
</evidence>
<dbReference type="GO" id="GO:0016747">
    <property type="term" value="F:acyltransferase activity, transferring groups other than amino-acyl groups"/>
    <property type="evidence" value="ECO:0007669"/>
    <property type="project" value="TreeGrafter"/>
</dbReference>
<name>A0A346TLF4_NARPA</name>
<keyword evidence="3 4" id="KW-0012">Acyltransferase</keyword>
<gene>
    <name evidence="4" type="primary">HCT3</name>
</gene>
<keyword evidence="2 4" id="KW-0808">Transferase</keyword>
<dbReference type="EC" id="2.3.1.-" evidence="4"/>
<dbReference type="InterPro" id="IPR050317">
    <property type="entry name" value="Plant_Fungal_Acyltransferase"/>
</dbReference>
<evidence type="ECO:0000313" key="4">
    <source>
        <dbReference type="EMBL" id="AXU39904.1"/>
    </source>
</evidence>
<accession>A0A346TLF4</accession>
<dbReference type="Pfam" id="PF02458">
    <property type="entry name" value="Transferase"/>
    <property type="match status" value="1"/>
</dbReference>
<dbReference type="AlphaFoldDB" id="A0A346TLF4"/>
<dbReference type="Gene3D" id="3.30.559.10">
    <property type="entry name" value="Chloramphenicol acetyltransferase-like domain"/>
    <property type="match status" value="2"/>
</dbReference>